<name>A0ABC9ZQF3_CORST</name>
<reference evidence="1 2" key="1">
    <citation type="submission" date="2019-06" db="EMBL/GenBank/DDBJ databases">
        <title>Draft genome sequence of Corynebacterium striatum NBRC 15291.</title>
        <authorList>
            <person name="Miura T."/>
            <person name="Furukawa M."/>
            <person name="Shimamura M."/>
            <person name="Ohyama Y."/>
            <person name="Yamazoe A."/>
            <person name="Kawasaki H."/>
        </authorList>
    </citation>
    <scope>NUCLEOTIDE SEQUENCE [LARGE SCALE GENOMIC DNA]</scope>
    <source>
        <strain evidence="1 2">NBRC 15291</strain>
    </source>
</reference>
<protein>
    <submittedName>
        <fullName evidence="1">Uncharacterized protein</fullName>
    </submittedName>
</protein>
<organism evidence="1 2">
    <name type="scientific">Corynebacterium striatum</name>
    <dbReference type="NCBI Taxonomy" id="43770"/>
    <lineage>
        <taxon>Bacteria</taxon>
        <taxon>Bacillati</taxon>
        <taxon>Actinomycetota</taxon>
        <taxon>Actinomycetes</taxon>
        <taxon>Mycobacteriales</taxon>
        <taxon>Corynebacteriaceae</taxon>
        <taxon>Corynebacterium</taxon>
    </lineage>
</organism>
<gene>
    <name evidence="1" type="ORF">Cst04h_23070</name>
</gene>
<comment type="caution">
    <text evidence="1">The sequence shown here is derived from an EMBL/GenBank/DDBJ whole genome shotgun (WGS) entry which is preliminary data.</text>
</comment>
<evidence type="ECO:0000313" key="1">
    <source>
        <dbReference type="EMBL" id="GEA44137.1"/>
    </source>
</evidence>
<dbReference type="Proteomes" id="UP000315234">
    <property type="component" value="Unassembled WGS sequence"/>
</dbReference>
<sequence>MQSPLHGPAANDLFVEDLVWFRHAKAGEMTEHLDGLLAVDENNNVKNWDTYRGKGWTFRCAS</sequence>
<accession>A0ABC9ZQF3</accession>
<dbReference type="AlphaFoldDB" id="A0ABC9ZQF3"/>
<evidence type="ECO:0000313" key="2">
    <source>
        <dbReference type="Proteomes" id="UP000315234"/>
    </source>
</evidence>
<proteinExistence type="predicted"/>
<dbReference type="EMBL" id="BJLD01000002">
    <property type="protein sequence ID" value="GEA44137.1"/>
    <property type="molecule type" value="Genomic_DNA"/>
</dbReference>